<dbReference type="InterPro" id="IPR029063">
    <property type="entry name" value="SAM-dependent_MTases_sf"/>
</dbReference>
<dbReference type="HOGENOM" id="CLU_976078_0_0_5"/>
<dbReference type="AlphaFoldDB" id="A1B3E2"/>
<dbReference type="KEGG" id="pde:Pden_1943"/>
<accession>A1B3E2</accession>
<dbReference type="Gene3D" id="3.40.50.150">
    <property type="entry name" value="Vaccinia Virus protein VP39"/>
    <property type="match status" value="1"/>
</dbReference>
<feature type="compositionally biased region" description="Basic and acidic residues" evidence="1">
    <location>
        <begin position="18"/>
        <end position="27"/>
    </location>
</feature>
<dbReference type="EMBL" id="CP000489">
    <property type="protein sequence ID" value="ABL70036.1"/>
    <property type="molecule type" value="Genomic_DNA"/>
</dbReference>
<dbReference type="STRING" id="318586.Pden_1943"/>
<feature type="region of interest" description="Disordered" evidence="1">
    <location>
        <begin position="1"/>
        <end position="27"/>
    </location>
</feature>
<evidence type="ECO:0008006" key="4">
    <source>
        <dbReference type="Google" id="ProtNLM"/>
    </source>
</evidence>
<name>A1B3E2_PARDP</name>
<keyword evidence="3" id="KW-1185">Reference proteome</keyword>
<dbReference type="EnsemblBacteria" id="ABL70036">
    <property type="protein sequence ID" value="ABL70036"/>
    <property type="gene ID" value="Pden_1943"/>
</dbReference>
<evidence type="ECO:0000313" key="3">
    <source>
        <dbReference type="Proteomes" id="UP000000361"/>
    </source>
</evidence>
<dbReference type="eggNOG" id="COG0500">
    <property type="taxonomic scope" value="Bacteria"/>
</dbReference>
<protein>
    <recommendedName>
        <fullName evidence="4">Class I SAM-dependent methyltransferase</fullName>
    </recommendedName>
</protein>
<sequence length="285" mass="32344">MMGARGASYPPAGGSGQDIRRSAKGEGMRISNAASMKSVGEVPIDKMGLQHYFVNYDKYIGPLRMRPLRLLELGIARGDSLKYWESWLPNAEITGLDINPCKARFESGRVRCYVGEQQDKALLDRMAAERAPQGFDVIIDDASHVGQLSRISFWHLFENHLKPGGYYFIEDWGTGYWRQYPDGKSYRPRPPGLSPRERLLDRLHRSGLAQAIHPLGKLTGWMRWNLVRRRFHGHDRGMVGFVKELIDECGAEDMTHPDFGTGTPRSSRFDWMRVSLGHVVIRKAG</sequence>
<evidence type="ECO:0000256" key="1">
    <source>
        <dbReference type="SAM" id="MobiDB-lite"/>
    </source>
</evidence>
<dbReference type="SUPFAM" id="SSF53335">
    <property type="entry name" value="S-adenosyl-L-methionine-dependent methyltransferases"/>
    <property type="match status" value="1"/>
</dbReference>
<reference evidence="3" key="1">
    <citation type="submission" date="2006-12" db="EMBL/GenBank/DDBJ databases">
        <title>Complete sequence of chromosome 1 of Paracoccus denitrificans PD1222.</title>
        <authorList>
            <person name="Copeland A."/>
            <person name="Lucas S."/>
            <person name="Lapidus A."/>
            <person name="Barry K."/>
            <person name="Detter J.C."/>
            <person name="Glavina del Rio T."/>
            <person name="Hammon N."/>
            <person name="Israni S."/>
            <person name="Dalin E."/>
            <person name="Tice H."/>
            <person name="Pitluck S."/>
            <person name="Munk A.C."/>
            <person name="Brettin T."/>
            <person name="Bruce D."/>
            <person name="Han C."/>
            <person name="Tapia R."/>
            <person name="Gilna P."/>
            <person name="Schmutz J."/>
            <person name="Larimer F."/>
            <person name="Land M."/>
            <person name="Hauser L."/>
            <person name="Kyrpides N."/>
            <person name="Lykidis A."/>
            <person name="Spiro S."/>
            <person name="Richardson D.J."/>
            <person name="Moir J.W.B."/>
            <person name="Ferguson S.J."/>
            <person name="van Spanning R.J.M."/>
            <person name="Richardson P."/>
        </authorList>
    </citation>
    <scope>NUCLEOTIDE SEQUENCE [LARGE SCALE GENOMIC DNA]</scope>
    <source>
        <strain evidence="3">Pd 1222</strain>
    </source>
</reference>
<organism evidence="2 3">
    <name type="scientific">Paracoccus denitrificans (strain Pd 1222)</name>
    <dbReference type="NCBI Taxonomy" id="318586"/>
    <lineage>
        <taxon>Bacteria</taxon>
        <taxon>Pseudomonadati</taxon>
        <taxon>Pseudomonadota</taxon>
        <taxon>Alphaproteobacteria</taxon>
        <taxon>Rhodobacterales</taxon>
        <taxon>Paracoccaceae</taxon>
        <taxon>Paracoccus</taxon>
    </lineage>
</organism>
<evidence type="ECO:0000313" key="2">
    <source>
        <dbReference type="EMBL" id="ABL70036.1"/>
    </source>
</evidence>
<proteinExistence type="predicted"/>
<dbReference type="Proteomes" id="UP000000361">
    <property type="component" value="Chromosome 1"/>
</dbReference>
<gene>
    <name evidence="2" type="ordered locus">Pden_1943</name>
</gene>